<evidence type="ECO:0000313" key="2">
    <source>
        <dbReference type="Proteomes" id="UP001144978"/>
    </source>
</evidence>
<comment type="caution">
    <text evidence="1">The sequence shown here is derived from an EMBL/GenBank/DDBJ whole genome shotgun (WGS) entry which is preliminary data.</text>
</comment>
<reference evidence="1" key="1">
    <citation type="submission" date="2022-08" db="EMBL/GenBank/DDBJ databases">
        <title>Genome Sequence of Pycnoporus sanguineus.</title>
        <authorList>
            <person name="Buettner E."/>
        </authorList>
    </citation>
    <scope>NUCLEOTIDE SEQUENCE</scope>
    <source>
        <strain evidence="1">CG-C14</strain>
    </source>
</reference>
<name>A0ACC1MQU6_9APHY</name>
<dbReference type="EMBL" id="JANSHE010005855">
    <property type="protein sequence ID" value="KAJ2969049.1"/>
    <property type="molecule type" value="Genomic_DNA"/>
</dbReference>
<accession>A0ACC1MQU6</accession>
<proteinExistence type="predicted"/>
<gene>
    <name evidence="1" type="ORF">NUW54_g13054</name>
</gene>
<protein>
    <submittedName>
        <fullName evidence="1">Uncharacterized protein</fullName>
    </submittedName>
</protein>
<evidence type="ECO:0000313" key="1">
    <source>
        <dbReference type="EMBL" id="KAJ2969049.1"/>
    </source>
</evidence>
<sequence length="138" mass="14778">MTDATVNAELSLVSPLSAIPGSDARSFGGADDVNAEDDHEDVMSMPPRDMPAALKILKALKDVQHIPCIGYCPTREEAQLRKMGRFSGAPEELDYSDDPDHEPDEEGPREPTKGTLGKQHNAVSNVHDQTHCGASGAV</sequence>
<dbReference type="Proteomes" id="UP001144978">
    <property type="component" value="Unassembled WGS sequence"/>
</dbReference>
<organism evidence="1 2">
    <name type="scientific">Trametes sanguinea</name>
    <dbReference type="NCBI Taxonomy" id="158606"/>
    <lineage>
        <taxon>Eukaryota</taxon>
        <taxon>Fungi</taxon>
        <taxon>Dikarya</taxon>
        <taxon>Basidiomycota</taxon>
        <taxon>Agaricomycotina</taxon>
        <taxon>Agaricomycetes</taxon>
        <taxon>Polyporales</taxon>
        <taxon>Polyporaceae</taxon>
        <taxon>Trametes</taxon>
    </lineage>
</organism>
<keyword evidence="2" id="KW-1185">Reference proteome</keyword>